<gene>
    <name evidence="3" type="ORF">caldi_09060</name>
</gene>
<sequence>MATVTSKGQITVPKKVRDALGLHPGSQVDFEIRGEEVVLRKRVPGEVFQRWRGFLRGQIGGEGTDEIMKELRGE</sequence>
<evidence type="ECO:0000256" key="1">
    <source>
        <dbReference type="PROSITE-ProRule" id="PRU01076"/>
    </source>
</evidence>
<dbReference type="KEGG" id="cmic:caldi_09060"/>
<proteinExistence type="predicted"/>
<dbReference type="EMBL" id="AP025628">
    <property type="protein sequence ID" value="BDG59816.1"/>
    <property type="molecule type" value="Genomic_DNA"/>
</dbReference>
<dbReference type="Pfam" id="PF04014">
    <property type="entry name" value="MazE_antitoxin"/>
    <property type="match status" value="1"/>
</dbReference>
<dbReference type="RefSeq" id="WP_264843906.1">
    <property type="nucleotide sequence ID" value="NZ_AP025628.1"/>
</dbReference>
<feature type="domain" description="SpoVT-AbrB" evidence="2">
    <location>
        <begin position="1"/>
        <end position="46"/>
    </location>
</feature>
<dbReference type="GO" id="GO:0003677">
    <property type="term" value="F:DNA binding"/>
    <property type="evidence" value="ECO:0007669"/>
    <property type="project" value="UniProtKB-UniRule"/>
</dbReference>
<keyword evidence="1" id="KW-0238">DNA-binding</keyword>
<dbReference type="AlphaFoldDB" id="A0AA35CM23"/>
<protein>
    <submittedName>
        <fullName evidence="3">AbrB family transcriptional regulator</fullName>
    </submittedName>
</protein>
<dbReference type="InterPro" id="IPR007159">
    <property type="entry name" value="SpoVT-AbrB_dom"/>
</dbReference>
<dbReference type="Gene3D" id="2.10.260.10">
    <property type="match status" value="1"/>
</dbReference>
<dbReference type="PROSITE" id="PS51740">
    <property type="entry name" value="SPOVT_ABRB"/>
    <property type="match status" value="1"/>
</dbReference>
<dbReference type="NCBIfam" id="TIGR01439">
    <property type="entry name" value="lp_hng_hel_AbrB"/>
    <property type="match status" value="1"/>
</dbReference>
<evidence type="ECO:0000259" key="2">
    <source>
        <dbReference type="PROSITE" id="PS51740"/>
    </source>
</evidence>
<dbReference type="Proteomes" id="UP001163687">
    <property type="component" value="Chromosome"/>
</dbReference>
<evidence type="ECO:0000313" key="3">
    <source>
        <dbReference type="EMBL" id="BDG59816.1"/>
    </source>
</evidence>
<dbReference type="SMART" id="SM00966">
    <property type="entry name" value="SpoVT_AbrB"/>
    <property type="match status" value="1"/>
</dbReference>
<name>A0AA35CM23_9FIRM</name>
<evidence type="ECO:0000313" key="4">
    <source>
        <dbReference type="Proteomes" id="UP001163687"/>
    </source>
</evidence>
<keyword evidence="4" id="KW-1185">Reference proteome</keyword>
<organism evidence="3 4">
    <name type="scientific">Caldinitratiruptor microaerophilus</name>
    <dbReference type="NCBI Taxonomy" id="671077"/>
    <lineage>
        <taxon>Bacteria</taxon>
        <taxon>Bacillati</taxon>
        <taxon>Bacillota</taxon>
        <taxon>Clostridia</taxon>
        <taxon>Eubacteriales</taxon>
        <taxon>Symbiobacteriaceae</taxon>
        <taxon>Caldinitratiruptor</taxon>
    </lineage>
</organism>
<dbReference type="InterPro" id="IPR037914">
    <property type="entry name" value="SpoVT-AbrB_sf"/>
</dbReference>
<accession>A0AA35CM23</accession>
<reference evidence="3" key="1">
    <citation type="submission" date="2022-03" db="EMBL/GenBank/DDBJ databases">
        <title>Complete genome sequence of Caldinitratiruptor microaerophilus.</title>
        <authorList>
            <person name="Mukaiyama R."/>
            <person name="Nishiyama T."/>
            <person name="Ueda K."/>
        </authorList>
    </citation>
    <scope>NUCLEOTIDE SEQUENCE</scope>
    <source>
        <strain evidence="3">JCM 16183</strain>
    </source>
</reference>
<dbReference type="SUPFAM" id="SSF89447">
    <property type="entry name" value="AbrB/MazE/MraZ-like"/>
    <property type="match status" value="1"/>
</dbReference>